<protein>
    <recommendedName>
        <fullName evidence="3">DNA endonuclease VII</fullName>
    </recommendedName>
</protein>
<accession>A0AAJ2Y3N6</accession>
<dbReference type="InterPro" id="IPR044925">
    <property type="entry name" value="His-Me_finger_sf"/>
</dbReference>
<comment type="caution">
    <text evidence="1">The sequence shown here is derived from an EMBL/GenBank/DDBJ whole genome shotgun (WGS) entry which is preliminary data.</text>
</comment>
<dbReference type="Gene3D" id="3.40.1800.10">
    <property type="entry name" value="His-Me finger endonucleases"/>
    <property type="match status" value="1"/>
</dbReference>
<dbReference type="EMBL" id="WOET01000003">
    <property type="protein sequence ID" value="MUM71495.1"/>
    <property type="molecule type" value="Genomic_DNA"/>
</dbReference>
<dbReference type="InterPro" id="IPR038563">
    <property type="entry name" value="Endonuclease_7_sf"/>
</dbReference>
<evidence type="ECO:0008006" key="3">
    <source>
        <dbReference type="Google" id="ProtNLM"/>
    </source>
</evidence>
<name>A0AAJ2Y3N6_ECOLX</name>
<sequence length="163" mass="18755">MKKRLKDSKDAANYRNELLKKQNGIDPIIKEPITKPVLDHYHYGNQHCRQVLQNEVNAWEGKVQNSFNRYMKHLTDKPLYEVLRNLADYLERNNSIPDDEQVIHHTALTVDVNKFKRLPATQQNAILEGLGVVPGSNTTSRVKQARKLIKDGKLNMVDIKKGS</sequence>
<dbReference type="AlphaFoldDB" id="A0AAJ2Y3N6"/>
<dbReference type="SUPFAM" id="SSF54060">
    <property type="entry name" value="His-Me finger endonucleases"/>
    <property type="match status" value="1"/>
</dbReference>
<evidence type="ECO:0000313" key="2">
    <source>
        <dbReference type="Proteomes" id="UP000490727"/>
    </source>
</evidence>
<organism evidence="1 2">
    <name type="scientific">Escherichia coli</name>
    <dbReference type="NCBI Taxonomy" id="562"/>
    <lineage>
        <taxon>Bacteria</taxon>
        <taxon>Pseudomonadati</taxon>
        <taxon>Pseudomonadota</taxon>
        <taxon>Gammaproteobacteria</taxon>
        <taxon>Enterobacterales</taxon>
        <taxon>Enterobacteriaceae</taxon>
        <taxon>Escherichia</taxon>
    </lineage>
</organism>
<dbReference type="RefSeq" id="WP_155850873.1">
    <property type="nucleotide sequence ID" value="NZ_WOES01000004.1"/>
</dbReference>
<evidence type="ECO:0000313" key="1">
    <source>
        <dbReference type="EMBL" id="MUM71495.1"/>
    </source>
</evidence>
<dbReference type="Proteomes" id="UP000490727">
    <property type="component" value="Unassembled WGS sequence"/>
</dbReference>
<gene>
    <name evidence="1" type="ORF">GNZ05_04870</name>
</gene>
<reference evidence="1 2" key="1">
    <citation type="submission" date="2019-11" db="EMBL/GenBank/DDBJ databases">
        <title>Whole genome sequence analysis of environmental Escherichia coli from the feces of straw-necked ibis (Threskiornis spinicollis) nesting on inland wetlands.</title>
        <authorList>
            <person name="Wyrsch E.R."/>
            <person name="Roy Chowdhury P."/>
            <person name="Wallis L."/>
            <person name="Cummins M.L."/>
            <person name="Zingali T."/>
            <person name="Brandis K.J."/>
            <person name="Djordjevic S.P."/>
        </authorList>
    </citation>
    <scope>NUCLEOTIDE SEQUENCE [LARGE SCALE GENOMIC DNA]</scope>
    <source>
        <strain evidence="1 2">IBS12</strain>
    </source>
</reference>
<proteinExistence type="predicted"/>